<evidence type="ECO:0000313" key="2">
    <source>
        <dbReference type="Proteomes" id="UP000814140"/>
    </source>
</evidence>
<accession>A0ACB8SZ05</accession>
<reference evidence="1" key="2">
    <citation type="journal article" date="2022" name="New Phytol.">
        <title>Evolutionary transition to the ectomycorrhizal habit in the genomes of a hyperdiverse lineage of mushroom-forming fungi.</title>
        <authorList>
            <person name="Looney B."/>
            <person name="Miyauchi S."/>
            <person name="Morin E."/>
            <person name="Drula E."/>
            <person name="Courty P.E."/>
            <person name="Kohler A."/>
            <person name="Kuo A."/>
            <person name="LaButti K."/>
            <person name="Pangilinan J."/>
            <person name="Lipzen A."/>
            <person name="Riley R."/>
            <person name="Andreopoulos W."/>
            <person name="He G."/>
            <person name="Johnson J."/>
            <person name="Nolan M."/>
            <person name="Tritt A."/>
            <person name="Barry K.W."/>
            <person name="Grigoriev I.V."/>
            <person name="Nagy L.G."/>
            <person name="Hibbett D."/>
            <person name="Henrissat B."/>
            <person name="Matheny P.B."/>
            <person name="Labbe J."/>
            <person name="Martin F.M."/>
        </authorList>
    </citation>
    <scope>NUCLEOTIDE SEQUENCE</scope>
    <source>
        <strain evidence="1">HHB10654</strain>
    </source>
</reference>
<reference evidence="1" key="1">
    <citation type="submission" date="2021-03" db="EMBL/GenBank/DDBJ databases">
        <authorList>
            <consortium name="DOE Joint Genome Institute"/>
            <person name="Ahrendt S."/>
            <person name="Looney B.P."/>
            <person name="Miyauchi S."/>
            <person name="Morin E."/>
            <person name="Drula E."/>
            <person name="Courty P.E."/>
            <person name="Chicoki N."/>
            <person name="Fauchery L."/>
            <person name="Kohler A."/>
            <person name="Kuo A."/>
            <person name="Labutti K."/>
            <person name="Pangilinan J."/>
            <person name="Lipzen A."/>
            <person name="Riley R."/>
            <person name="Andreopoulos W."/>
            <person name="He G."/>
            <person name="Johnson J."/>
            <person name="Barry K.W."/>
            <person name="Grigoriev I.V."/>
            <person name="Nagy L."/>
            <person name="Hibbett D."/>
            <person name="Henrissat B."/>
            <person name="Matheny P.B."/>
            <person name="Labbe J."/>
            <person name="Martin F."/>
        </authorList>
    </citation>
    <scope>NUCLEOTIDE SEQUENCE</scope>
    <source>
        <strain evidence="1">HHB10654</strain>
    </source>
</reference>
<dbReference type="Proteomes" id="UP000814140">
    <property type="component" value="Unassembled WGS sequence"/>
</dbReference>
<keyword evidence="2" id="KW-1185">Reference proteome</keyword>
<evidence type="ECO:0000313" key="1">
    <source>
        <dbReference type="EMBL" id="KAI0061121.1"/>
    </source>
</evidence>
<proteinExistence type="predicted"/>
<gene>
    <name evidence="1" type="ORF">BV25DRAFT_794638</name>
</gene>
<protein>
    <submittedName>
        <fullName evidence="1">Uncharacterized protein</fullName>
    </submittedName>
</protein>
<comment type="caution">
    <text evidence="1">The sequence shown here is derived from an EMBL/GenBank/DDBJ whole genome shotgun (WGS) entry which is preliminary data.</text>
</comment>
<sequence>MTCCMSQAHDSNAMRQVETTAFRTHTHFLKTHSSVFRDILSVPGPLTVTMTPTGPKTFNKGKKGNEGDRYIVLKCATVLEFESLLKFFYCNMLEDFSLPVKSWIAVVSIAHRFKFHDAERRATREIYTHCPPLDPVEQIRIAEKHDVPVAFLVSALETLVARPVSLRATEVAEMSTRTVVLVGAARERYIRQSNVVFMTDAKRARILEEIVKEVWEL</sequence>
<organism evidence="1 2">
    <name type="scientific">Artomyces pyxidatus</name>
    <dbReference type="NCBI Taxonomy" id="48021"/>
    <lineage>
        <taxon>Eukaryota</taxon>
        <taxon>Fungi</taxon>
        <taxon>Dikarya</taxon>
        <taxon>Basidiomycota</taxon>
        <taxon>Agaricomycotina</taxon>
        <taxon>Agaricomycetes</taxon>
        <taxon>Russulales</taxon>
        <taxon>Auriscalpiaceae</taxon>
        <taxon>Artomyces</taxon>
    </lineage>
</organism>
<dbReference type="EMBL" id="MU277214">
    <property type="protein sequence ID" value="KAI0061121.1"/>
    <property type="molecule type" value="Genomic_DNA"/>
</dbReference>
<name>A0ACB8SZ05_9AGAM</name>